<dbReference type="NCBIfam" id="TIGR02683">
    <property type="entry name" value="upstrm_HI1419"/>
    <property type="match status" value="1"/>
</dbReference>
<dbReference type="PATRIC" id="fig|1526658.3.peg.1203"/>
<sequence length="101" mass="11237">MQIEALPAYDEWINGIRDIRAKARIAARLLRLAAGNPGDHRNLSDGISELRIDHGPGYRVYYARRGDILILLLGGGDKSTQSNDIKRAVSTLKGWAHDRQS</sequence>
<evidence type="ECO:0000313" key="2">
    <source>
        <dbReference type="Proteomes" id="UP000037822"/>
    </source>
</evidence>
<dbReference type="InterPro" id="IPR014056">
    <property type="entry name" value="TypeIITA-like_toxin_pred"/>
</dbReference>
<dbReference type="EMBL" id="LGSZ01000019">
    <property type="protein sequence ID" value="KPH82473.1"/>
    <property type="molecule type" value="Genomic_DNA"/>
</dbReference>
<proteinExistence type="predicted"/>
<dbReference type="PANTHER" id="PTHR41791:SF1">
    <property type="entry name" value="SSL7039 PROTEIN"/>
    <property type="match status" value="1"/>
</dbReference>
<dbReference type="RefSeq" id="WP_054207566.1">
    <property type="nucleotide sequence ID" value="NZ_LGSZ01000019.1"/>
</dbReference>
<dbReference type="OrthoDB" id="5296237at2"/>
<dbReference type="PANTHER" id="PTHR41791">
    <property type="entry name" value="SSL7039 PROTEIN"/>
    <property type="match status" value="1"/>
</dbReference>
<name>A0A0N1FH25_9HYPH</name>
<comment type="caution">
    <text evidence="1">The sequence shown here is derived from an EMBL/GenBank/DDBJ whole genome shotgun (WGS) entry which is preliminary data.</text>
</comment>
<evidence type="ECO:0000313" key="1">
    <source>
        <dbReference type="EMBL" id="KPH82473.1"/>
    </source>
</evidence>
<organism evidence="1 2">
    <name type="scientific">Bosea vaviloviae</name>
    <dbReference type="NCBI Taxonomy" id="1526658"/>
    <lineage>
        <taxon>Bacteria</taxon>
        <taxon>Pseudomonadati</taxon>
        <taxon>Pseudomonadota</taxon>
        <taxon>Alphaproteobacteria</taxon>
        <taxon>Hyphomicrobiales</taxon>
        <taxon>Boseaceae</taxon>
        <taxon>Bosea</taxon>
    </lineage>
</organism>
<gene>
    <name evidence="1" type="ORF">AE618_02985</name>
</gene>
<accession>A0A0N1FH25</accession>
<protein>
    <recommendedName>
        <fullName evidence="3">Addiction module protein</fullName>
    </recommendedName>
</protein>
<dbReference type="AlphaFoldDB" id="A0A0N1FH25"/>
<reference evidence="1 2" key="1">
    <citation type="submission" date="2015-07" db="EMBL/GenBank/DDBJ databases">
        <title>Whole genome sequencing of Bosea vaviloviae isolated from cave pool.</title>
        <authorList>
            <person name="Tan N.E.H."/>
            <person name="Lee Y.P."/>
            <person name="Gan H.M."/>
            <person name="Barton H."/>
            <person name="Savka M.A."/>
        </authorList>
    </citation>
    <scope>NUCLEOTIDE SEQUENCE [LARGE SCALE GENOMIC DNA]</scope>
    <source>
        <strain evidence="1 2">SD260</strain>
    </source>
</reference>
<evidence type="ECO:0008006" key="3">
    <source>
        <dbReference type="Google" id="ProtNLM"/>
    </source>
</evidence>
<dbReference type="PIRSF" id="PIRSF028744">
    <property type="entry name" value="Addict_mod_HI1419"/>
    <property type="match status" value="1"/>
</dbReference>
<dbReference type="Proteomes" id="UP000037822">
    <property type="component" value="Unassembled WGS sequence"/>
</dbReference>
<keyword evidence="2" id="KW-1185">Reference proteome</keyword>